<reference evidence="2" key="2">
    <citation type="submission" date="2025-08" db="UniProtKB">
        <authorList>
            <consortium name="Ensembl"/>
        </authorList>
    </citation>
    <scope>IDENTIFICATION</scope>
</reference>
<dbReference type="GeneTree" id="ENSGT00530000068503"/>
<dbReference type="HOGENOM" id="CLU_2014448_0_0_1"/>
<feature type="transmembrane region" description="Helical" evidence="1">
    <location>
        <begin position="34"/>
        <end position="58"/>
    </location>
</feature>
<dbReference type="Proteomes" id="UP000007875">
    <property type="component" value="Unassembled WGS sequence"/>
</dbReference>
<reference evidence="2" key="3">
    <citation type="submission" date="2025-09" db="UniProtKB">
        <authorList>
            <consortium name="Ensembl"/>
        </authorList>
    </citation>
    <scope>IDENTIFICATION</scope>
</reference>
<keyword evidence="1" id="KW-0472">Membrane</keyword>
<sequence length="123" mass="13648">MVSATLGFLFGAFLFAFPDFYLSYTVDSSLDVVHLFYTRVFGALTGGISLACACAVYFNEDTQNSVIITTLVTHSCYLWIAIYHHMNDDDYHTIGHTIDIALHAILVIDLLLGVFATDSVKKK</sequence>
<dbReference type="Ensembl" id="ENSCSAVT00000012860.1">
    <property type="protein sequence ID" value="ENSCSAVP00000012712.1"/>
    <property type="gene ID" value="ENSCSAVG00000007464.1"/>
</dbReference>
<keyword evidence="3" id="KW-1185">Reference proteome</keyword>
<protein>
    <submittedName>
        <fullName evidence="2">Uncharacterized protein</fullName>
    </submittedName>
</protein>
<evidence type="ECO:0000256" key="1">
    <source>
        <dbReference type="SAM" id="Phobius"/>
    </source>
</evidence>
<evidence type="ECO:0000313" key="2">
    <source>
        <dbReference type="Ensembl" id="ENSCSAVP00000012712.1"/>
    </source>
</evidence>
<keyword evidence="1" id="KW-1133">Transmembrane helix</keyword>
<feature type="transmembrane region" description="Helical" evidence="1">
    <location>
        <begin position="65"/>
        <end position="86"/>
    </location>
</feature>
<reference evidence="3" key="1">
    <citation type="submission" date="2003-08" db="EMBL/GenBank/DDBJ databases">
        <authorList>
            <person name="Birren B."/>
            <person name="Nusbaum C."/>
            <person name="Abebe A."/>
            <person name="Abouelleil A."/>
            <person name="Adekoya E."/>
            <person name="Ait-zahra M."/>
            <person name="Allen N."/>
            <person name="Allen T."/>
            <person name="An P."/>
            <person name="Anderson M."/>
            <person name="Anderson S."/>
            <person name="Arachchi H."/>
            <person name="Armbruster J."/>
            <person name="Bachantsang P."/>
            <person name="Baldwin J."/>
            <person name="Barry A."/>
            <person name="Bayul T."/>
            <person name="Blitshsteyn B."/>
            <person name="Bloom T."/>
            <person name="Blye J."/>
            <person name="Boguslavskiy L."/>
            <person name="Borowsky M."/>
            <person name="Boukhgalter B."/>
            <person name="Brunache A."/>
            <person name="Butler J."/>
            <person name="Calixte N."/>
            <person name="Calvo S."/>
            <person name="Camarata J."/>
            <person name="Campo K."/>
            <person name="Chang J."/>
            <person name="Cheshatsang Y."/>
            <person name="Citroen M."/>
            <person name="Collymore A."/>
            <person name="Considine T."/>
            <person name="Cook A."/>
            <person name="Cooke P."/>
            <person name="Corum B."/>
            <person name="Cuomo C."/>
            <person name="David R."/>
            <person name="Dawoe T."/>
            <person name="Degray S."/>
            <person name="Dodge S."/>
            <person name="Dooley K."/>
            <person name="Dorje P."/>
            <person name="Dorjee K."/>
            <person name="Dorris L."/>
            <person name="Duffey N."/>
            <person name="Dupes A."/>
            <person name="Elkins T."/>
            <person name="Engels R."/>
            <person name="Erickson J."/>
            <person name="Farina A."/>
            <person name="Faro S."/>
            <person name="Ferreira P."/>
            <person name="Fischer H."/>
            <person name="Fitzgerald M."/>
            <person name="Foley K."/>
            <person name="Gage D."/>
            <person name="Galagan J."/>
            <person name="Gearin G."/>
            <person name="Gnerre S."/>
            <person name="Gnirke A."/>
            <person name="Goyette A."/>
            <person name="Graham J."/>
            <person name="Grandbois E."/>
            <person name="Gyaltsen K."/>
            <person name="Hafez N."/>
            <person name="Hagopian D."/>
            <person name="Hagos B."/>
            <person name="Hall J."/>
            <person name="Hatcher B."/>
            <person name="Heller A."/>
            <person name="Higgins H."/>
            <person name="Honan T."/>
            <person name="Horn A."/>
            <person name="Houde N."/>
            <person name="Hughes L."/>
            <person name="Hulme W."/>
            <person name="Husby E."/>
            <person name="Iliev I."/>
            <person name="Jaffe D."/>
            <person name="Jones C."/>
            <person name="Kamal M."/>
            <person name="Kamat A."/>
            <person name="Kamvysselis M."/>
            <person name="Karlsson E."/>
            <person name="Kells C."/>
            <person name="Kieu A."/>
            <person name="Kisner P."/>
            <person name="Kodira C."/>
            <person name="Kulbokas E."/>
            <person name="Labutti K."/>
            <person name="Lama D."/>
            <person name="Landers T."/>
            <person name="Leger J."/>
            <person name="Levine S."/>
            <person name="Lewis D."/>
            <person name="Lewis T."/>
            <person name="Lindblad-toh K."/>
            <person name="Liu X."/>
            <person name="Lokyitsang T."/>
            <person name="Lokyitsang Y."/>
            <person name="Lucien O."/>
            <person name="Lui A."/>
            <person name="Ma L.J."/>
            <person name="Mabbitt R."/>
            <person name="Macdonald J."/>
            <person name="Maclean C."/>
            <person name="Major J."/>
            <person name="Manning J."/>
            <person name="Marabella R."/>
            <person name="Maru K."/>
            <person name="Matthews C."/>
            <person name="Mauceli E."/>
            <person name="Mccarthy M."/>
            <person name="Mcdonough S."/>
            <person name="Mcghee T."/>
            <person name="Meldrim J."/>
            <person name="Meneus L."/>
            <person name="Mesirov J."/>
            <person name="Mihalev A."/>
            <person name="Mihova T."/>
            <person name="Mikkelsen T."/>
            <person name="Mlenga V."/>
            <person name="Moru K."/>
            <person name="Mozes J."/>
            <person name="Mulrain L."/>
            <person name="Munson G."/>
            <person name="Naylor J."/>
            <person name="Newes C."/>
            <person name="Nguyen C."/>
            <person name="Nguyen N."/>
            <person name="Nguyen T."/>
            <person name="Nicol R."/>
            <person name="Nielsen C."/>
            <person name="Nizzari M."/>
            <person name="Norbu C."/>
            <person name="Norbu N."/>
            <person name="O'donnell P."/>
            <person name="Okoawo O."/>
            <person name="O'leary S."/>
            <person name="Omotosho B."/>
            <person name="O'neill K."/>
            <person name="Osman S."/>
            <person name="Parker S."/>
            <person name="Perrin D."/>
            <person name="Phunkhang P."/>
            <person name="Piqani B."/>
            <person name="Purcell S."/>
            <person name="Rachupka T."/>
            <person name="Ramasamy U."/>
            <person name="Rameau R."/>
            <person name="Ray V."/>
            <person name="Raymond C."/>
            <person name="Retta R."/>
            <person name="Richardson S."/>
            <person name="Rise C."/>
            <person name="Rodriguez J."/>
            <person name="Rogers J."/>
            <person name="Rogov P."/>
            <person name="Rutman M."/>
            <person name="Schupbach R."/>
            <person name="Seaman C."/>
            <person name="Settipalli S."/>
            <person name="Sharpe T."/>
            <person name="Sheridan J."/>
            <person name="Sherpa N."/>
            <person name="Shi J."/>
            <person name="Smirnov S."/>
            <person name="Smith C."/>
            <person name="Sougnez C."/>
            <person name="Spencer B."/>
            <person name="Stalker J."/>
            <person name="Stange-thomann N."/>
            <person name="Stavropoulos S."/>
            <person name="Stetson K."/>
            <person name="Stone C."/>
            <person name="Stone S."/>
            <person name="Stubbs M."/>
            <person name="Talamas J."/>
            <person name="Tchuinga P."/>
            <person name="Tenzing P."/>
            <person name="Tesfaye S."/>
            <person name="Theodore J."/>
            <person name="Thoulutsang Y."/>
            <person name="Topham K."/>
            <person name="Towey S."/>
            <person name="Tsamla T."/>
            <person name="Tsomo N."/>
            <person name="Vallee D."/>
            <person name="Vassiliev H."/>
            <person name="Venkataraman V."/>
            <person name="Vinson J."/>
            <person name="Vo A."/>
            <person name="Wade C."/>
            <person name="Wang S."/>
            <person name="Wangchuk T."/>
            <person name="Wangdi T."/>
            <person name="Whittaker C."/>
            <person name="Wilkinson J."/>
            <person name="Wu Y."/>
            <person name="Wyman D."/>
            <person name="Yadav S."/>
            <person name="Yang S."/>
            <person name="Yang X."/>
            <person name="Yeager S."/>
            <person name="Yee E."/>
            <person name="Young G."/>
            <person name="Zainoun J."/>
            <person name="Zembeck L."/>
            <person name="Zimmer A."/>
            <person name="Zody M."/>
            <person name="Lander E."/>
        </authorList>
    </citation>
    <scope>NUCLEOTIDE SEQUENCE [LARGE SCALE GENOMIC DNA]</scope>
</reference>
<dbReference type="InParanoid" id="H2Z550"/>
<dbReference type="AlphaFoldDB" id="H2Z550"/>
<name>H2Z550_CIOSA</name>
<evidence type="ECO:0000313" key="3">
    <source>
        <dbReference type="Proteomes" id="UP000007875"/>
    </source>
</evidence>
<feature type="transmembrane region" description="Helical" evidence="1">
    <location>
        <begin position="98"/>
        <end position="117"/>
    </location>
</feature>
<accession>H2Z550</accession>
<keyword evidence="1" id="KW-0812">Transmembrane</keyword>
<organism evidence="2 3">
    <name type="scientific">Ciona savignyi</name>
    <name type="common">Pacific transparent sea squirt</name>
    <dbReference type="NCBI Taxonomy" id="51511"/>
    <lineage>
        <taxon>Eukaryota</taxon>
        <taxon>Metazoa</taxon>
        <taxon>Chordata</taxon>
        <taxon>Tunicata</taxon>
        <taxon>Ascidiacea</taxon>
        <taxon>Phlebobranchia</taxon>
        <taxon>Cionidae</taxon>
        <taxon>Ciona</taxon>
    </lineage>
</organism>
<proteinExistence type="predicted"/>